<proteinExistence type="inferred from homology"/>
<reference evidence="13" key="1">
    <citation type="journal article" date="2014" name="Genome Biol. Evol.">
        <title>Pangenome evidence for extensive interdomain horizontal transfer affecting lineage core and shell genes in uncultured planktonic thaumarchaeota and euryarchaeota.</title>
        <authorList>
            <person name="Deschamps P."/>
            <person name="Zivanovic Y."/>
            <person name="Moreira D."/>
            <person name="Rodriguez-Valera F."/>
            <person name="Lopez-Garcia P."/>
        </authorList>
    </citation>
    <scope>NUCLEOTIDE SEQUENCE</scope>
</reference>
<keyword evidence="8" id="KW-0010">Activator</keyword>
<dbReference type="GO" id="GO:0005737">
    <property type="term" value="C:cytoplasm"/>
    <property type="evidence" value="ECO:0007669"/>
    <property type="project" value="UniProtKB-SubCell"/>
</dbReference>
<comment type="subunit">
    <text evidence="3">Homodimer.</text>
</comment>
<evidence type="ECO:0000256" key="7">
    <source>
        <dbReference type="ARBA" id="ARBA00023125"/>
    </source>
</evidence>
<dbReference type="InterPro" id="IPR036388">
    <property type="entry name" value="WH-like_DNA-bd_sf"/>
</dbReference>
<sequence length="217" mass="23890">MPELSEFEEMYLKRMFEMHSDQPDAIVKTSMLAELMGVSAASTTEMIQRLSGRELVTYIPYKGSRLTPDGFARAAQIKRRQLLLELLLADVIGFDGDVHSAACEMEHAIDSELEEAIDRLLGYPERTPSGERIPLVSRRVEPAVNAPLLPIANMPEGSSGTIEFIALEGQDTRTLQTLGLIVGQSIKRSSDLLIIDGAPVSFSDSLATRILVRVEMS</sequence>
<dbReference type="SUPFAM" id="SSF47979">
    <property type="entry name" value="Iron-dependent repressor protein, dimerization domain"/>
    <property type="match status" value="1"/>
</dbReference>
<evidence type="ECO:0000256" key="10">
    <source>
        <dbReference type="ARBA" id="ARBA00023211"/>
    </source>
</evidence>
<dbReference type="AlphaFoldDB" id="A0A075HPV1"/>
<dbReference type="Pfam" id="PF02742">
    <property type="entry name" value="Fe_dep_repr_C"/>
    <property type="match status" value="1"/>
</dbReference>
<dbReference type="InterPro" id="IPR022689">
    <property type="entry name" value="Iron_dep_repressor"/>
</dbReference>
<evidence type="ECO:0000256" key="8">
    <source>
        <dbReference type="ARBA" id="ARBA00023159"/>
    </source>
</evidence>
<feature type="domain" description="HTH dtxR-type" evidence="12">
    <location>
        <begin position="1"/>
        <end position="67"/>
    </location>
</feature>
<dbReference type="InterPro" id="IPR050536">
    <property type="entry name" value="DtxR_MntR_Metal-Reg"/>
</dbReference>
<keyword evidence="4" id="KW-0963">Cytoplasm</keyword>
<evidence type="ECO:0000256" key="5">
    <source>
        <dbReference type="ARBA" id="ARBA00022491"/>
    </source>
</evidence>
<evidence type="ECO:0000256" key="1">
    <source>
        <dbReference type="ARBA" id="ARBA00004496"/>
    </source>
</evidence>
<keyword evidence="10" id="KW-0464">Manganese</keyword>
<comment type="subcellular location">
    <subcellularLocation>
        <location evidence="1">Cytoplasm</location>
    </subcellularLocation>
</comment>
<accession>A0A075HPV1</accession>
<dbReference type="EMBL" id="KF901041">
    <property type="protein sequence ID" value="AIF15948.1"/>
    <property type="molecule type" value="Genomic_DNA"/>
</dbReference>
<evidence type="ECO:0000256" key="11">
    <source>
        <dbReference type="ARBA" id="ARBA00032593"/>
    </source>
</evidence>
<name>A0A075HPV1_9EURY</name>
<keyword evidence="5" id="KW-0678">Repressor</keyword>
<protein>
    <recommendedName>
        <fullName evidence="11">Manganese transport regulator</fullName>
    </recommendedName>
</protein>
<dbReference type="GO" id="GO:0046914">
    <property type="term" value="F:transition metal ion binding"/>
    <property type="evidence" value="ECO:0007669"/>
    <property type="project" value="InterPro"/>
</dbReference>
<organism evidence="13">
    <name type="scientific">uncultured marine group II/III euryarchaeote KM3_72_A06</name>
    <dbReference type="NCBI Taxonomy" id="1456496"/>
    <lineage>
        <taxon>Archaea</taxon>
        <taxon>Methanobacteriati</taxon>
        <taxon>Methanobacteriota</taxon>
        <taxon>environmental samples</taxon>
    </lineage>
</organism>
<evidence type="ECO:0000256" key="6">
    <source>
        <dbReference type="ARBA" id="ARBA00023015"/>
    </source>
</evidence>
<keyword evidence="9" id="KW-0804">Transcription</keyword>
<dbReference type="PANTHER" id="PTHR33238">
    <property type="entry name" value="IRON (METAL) DEPENDENT REPRESSOR, DTXR FAMILY"/>
    <property type="match status" value="1"/>
</dbReference>
<comment type="similarity">
    <text evidence="2">Belongs to the DtxR/MntR family.</text>
</comment>
<dbReference type="InterPro" id="IPR022687">
    <property type="entry name" value="HTH_DTXR"/>
</dbReference>
<dbReference type="GO" id="GO:0003700">
    <property type="term" value="F:DNA-binding transcription factor activity"/>
    <property type="evidence" value="ECO:0007669"/>
    <property type="project" value="InterPro"/>
</dbReference>
<dbReference type="Gene3D" id="1.10.10.10">
    <property type="entry name" value="Winged helix-like DNA-binding domain superfamily/Winged helix DNA-binding domain"/>
    <property type="match status" value="1"/>
</dbReference>
<keyword evidence="7" id="KW-0238">DNA-binding</keyword>
<dbReference type="GO" id="GO:0046983">
    <property type="term" value="F:protein dimerization activity"/>
    <property type="evidence" value="ECO:0007669"/>
    <property type="project" value="InterPro"/>
</dbReference>
<dbReference type="SUPFAM" id="SSF46785">
    <property type="entry name" value="Winged helix' DNA-binding domain"/>
    <property type="match status" value="1"/>
</dbReference>
<evidence type="ECO:0000256" key="9">
    <source>
        <dbReference type="ARBA" id="ARBA00023163"/>
    </source>
</evidence>
<dbReference type="InterPro" id="IPR001367">
    <property type="entry name" value="Fe_dep_repressor"/>
</dbReference>
<dbReference type="InterPro" id="IPR036390">
    <property type="entry name" value="WH_DNA-bd_sf"/>
</dbReference>
<dbReference type="InterPro" id="IPR036421">
    <property type="entry name" value="Fe_dep_repressor_sf"/>
</dbReference>
<dbReference type="SMART" id="SM00529">
    <property type="entry name" value="HTH_DTXR"/>
    <property type="match status" value="1"/>
</dbReference>
<evidence type="ECO:0000256" key="4">
    <source>
        <dbReference type="ARBA" id="ARBA00022490"/>
    </source>
</evidence>
<evidence type="ECO:0000313" key="13">
    <source>
        <dbReference type="EMBL" id="AIF15948.1"/>
    </source>
</evidence>
<dbReference type="PROSITE" id="PS50944">
    <property type="entry name" value="HTH_DTXR"/>
    <property type="match status" value="1"/>
</dbReference>
<dbReference type="GO" id="GO:0003677">
    <property type="term" value="F:DNA binding"/>
    <property type="evidence" value="ECO:0007669"/>
    <property type="project" value="UniProtKB-KW"/>
</dbReference>
<evidence type="ECO:0000259" key="12">
    <source>
        <dbReference type="PROSITE" id="PS50944"/>
    </source>
</evidence>
<evidence type="ECO:0000256" key="3">
    <source>
        <dbReference type="ARBA" id="ARBA00011738"/>
    </source>
</evidence>
<gene>
    <name evidence="13" type="primary">troR</name>
</gene>
<dbReference type="PANTHER" id="PTHR33238:SF11">
    <property type="entry name" value="TRANSCRIPTIONAL REGULATOR MNTR"/>
    <property type="match status" value="1"/>
</dbReference>
<dbReference type="Pfam" id="PF01325">
    <property type="entry name" value="Fe_dep_repress"/>
    <property type="match status" value="1"/>
</dbReference>
<keyword evidence="6" id="KW-0805">Transcription regulation</keyword>
<evidence type="ECO:0000256" key="2">
    <source>
        <dbReference type="ARBA" id="ARBA00007871"/>
    </source>
</evidence>